<evidence type="ECO:0000313" key="1">
    <source>
        <dbReference type="EMBL" id="CAI9926815.1"/>
    </source>
</evidence>
<dbReference type="Proteomes" id="UP001642409">
    <property type="component" value="Unassembled WGS sequence"/>
</dbReference>
<protein>
    <submittedName>
        <fullName evidence="2">Hypothetical_protein</fullName>
    </submittedName>
</protein>
<dbReference type="EMBL" id="CATOUU010000372">
    <property type="protein sequence ID" value="CAI9926815.1"/>
    <property type="molecule type" value="Genomic_DNA"/>
</dbReference>
<comment type="caution">
    <text evidence="1">The sequence shown here is derived from an EMBL/GenBank/DDBJ whole genome shotgun (WGS) entry which is preliminary data.</text>
</comment>
<evidence type="ECO:0000313" key="3">
    <source>
        <dbReference type="Proteomes" id="UP001642409"/>
    </source>
</evidence>
<dbReference type="AlphaFoldDB" id="A0AA86TSJ4"/>
<name>A0AA86TSJ4_9EUKA</name>
<evidence type="ECO:0000313" key="2">
    <source>
        <dbReference type="EMBL" id="CAL6094873.1"/>
    </source>
</evidence>
<proteinExistence type="predicted"/>
<gene>
    <name evidence="1" type="ORF">HINF_LOCUS14460</name>
    <name evidence="2" type="ORF">HINF_LOCUS67678</name>
</gene>
<reference evidence="1" key="1">
    <citation type="submission" date="2023-06" db="EMBL/GenBank/DDBJ databases">
        <authorList>
            <person name="Kurt Z."/>
        </authorList>
    </citation>
    <scope>NUCLEOTIDE SEQUENCE</scope>
</reference>
<keyword evidence="3" id="KW-1185">Reference proteome</keyword>
<sequence length="115" mass="13599">MSADIRLLIIKIDAMKRIASCLPPTARVTQFCFWIWYLKEISRLATVKVPFWLQKTRIHFFVSCQTEYTTDLYLKFKCYKSIQKSVIGCRRRIVGSGRLGESCDYQIRFISVYQI</sequence>
<organism evidence="1">
    <name type="scientific">Hexamita inflata</name>
    <dbReference type="NCBI Taxonomy" id="28002"/>
    <lineage>
        <taxon>Eukaryota</taxon>
        <taxon>Metamonada</taxon>
        <taxon>Diplomonadida</taxon>
        <taxon>Hexamitidae</taxon>
        <taxon>Hexamitinae</taxon>
        <taxon>Hexamita</taxon>
    </lineage>
</organism>
<reference evidence="2 3" key="2">
    <citation type="submission" date="2024-07" db="EMBL/GenBank/DDBJ databases">
        <authorList>
            <person name="Akdeniz Z."/>
        </authorList>
    </citation>
    <scope>NUCLEOTIDE SEQUENCE [LARGE SCALE GENOMIC DNA]</scope>
</reference>
<accession>A0AA86TSJ4</accession>
<dbReference type="EMBL" id="CAXDID020000470">
    <property type="protein sequence ID" value="CAL6094873.1"/>
    <property type="molecule type" value="Genomic_DNA"/>
</dbReference>